<comment type="function">
    <text evidence="6">Involved in transcription antitermination. Required for transcription of ribosomal RNA (rRNA) genes. Binds specifically to the boxA antiterminator sequence of the ribosomal RNA (rrn) operons.</text>
</comment>
<dbReference type="GO" id="GO:0031564">
    <property type="term" value="P:transcription antitermination"/>
    <property type="evidence" value="ECO:0007669"/>
    <property type="project" value="UniProtKB-KW"/>
</dbReference>
<dbReference type="AlphaFoldDB" id="A0A345NJ75"/>
<organism evidence="8 9">
    <name type="scientific">Ornithinimicrobium avium</name>
    <dbReference type="NCBI Taxonomy" id="2283195"/>
    <lineage>
        <taxon>Bacteria</taxon>
        <taxon>Bacillati</taxon>
        <taxon>Actinomycetota</taxon>
        <taxon>Actinomycetes</taxon>
        <taxon>Micrococcales</taxon>
        <taxon>Ornithinimicrobiaceae</taxon>
        <taxon>Ornithinimicrobium</taxon>
    </lineage>
</organism>
<protein>
    <recommendedName>
        <fullName evidence="6">Transcription antitermination protein NusB</fullName>
    </recommendedName>
    <alternativeName>
        <fullName evidence="6">Antitermination factor NusB</fullName>
    </alternativeName>
</protein>
<dbReference type="EMBL" id="CP031229">
    <property type="protein sequence ID" value="AXH95083.1"/>
    <property type="molecule type" value="Genomic_DNA"/>
</dbReference>
<evidence type="ECO:0000256" key="2">
    <source>
        <dbReference type="ARBA" id="ARBA00022814"/>
    </source>
</evidence>
<evidence type="ECO:0000256" key="1">
    <source>
        <dbReference type="ARBA" id="ARBA00005952"/>
    </source>
</evidence>
<dbReference type="OrthoDB" id="3528057at2"/>
<dbReference type="InterPro" id="IPR035926">
    <property type="entry name" value="NusB-like_sf"/>
</dbReference>
<dbReference type="Pfam" id="PF01029">
    <property type="entry name" value="NusB"/>
    <property type="match status" value="1"/>
</dbReference>
<proteinExistence type="inferred from homology"/>
<keyword evidence="4 6" id="KW-0805">Transcription regulation</keyword>
<dbReference type="SUPFAM" id="SSF48013">
    <property type="entry name" value="NusB-like"/>
    <property type="match status" value="1"/>
</dbReference>
<dbReference type="NCBIfam" id="TIGR01951">
    <property type="entry name" value="nusB"/>
    <property type="match status" value="1"/>
</dbReference>
<dbReference type="GO" id="GO:0003723">
    <property type="term" value="F:RNA binding"/>
    <property type="evidence" value="ECO:0007669"/>
    <property type="project" value="UniProtKB-UniRule"/>
</dbReference>
<dbReference type="Proteomes" id="UP000253790">
    <property type="component" value="Chromosome"/>
</dbReference>
<dbReference type="HAMAP" id="MF_00073">
    <property type="entry name" value="NusB"/>
    <property type="match status" value="1"/>
</dbReference>
<dbReference type="InterPro" id="IPR006027">
    <property type="entry name" value="NusB_RsmB_TIM44"/>
</dbReference>
<name>A0A345NJ75_9MICO</name>
<dbReference type="PANTHER" id="PTHR11078:SF3">
    <property type="entry name" value="ANTITERMINATION NUSB DOMAIN-CONTAINING PROTEIN"/>
    <property type="match status" value="1"/>
</dbReference>
<keyword evidence="2 6" id="KW-0889">Transcription antitermination</keyword>
<keyword evidence="3 6" id="KW-0694">RNA-binding</keyword>
<evidence type="ECO:0000259" key="7">
    <source>
        <dbReference type="Pfam" id="PF01029"/>
    </source>
</evidence>
<reference evidence="8 9" key="1">
    <citation type="submission" date="2018-07" db="EMBL/GenBank/DDBJ databases">
        <title>Complete genome sequencing of Ornithinimicrobium sp. AMA3305.</title>
        <authorList>
            <person name="Bae J.-W."/>
        </authorList>
    </citation>
    <scope>NUCLEOTIDE SEQUENCE [LARGE SCALE GENOMIC DNA]</scope>
    <source>
        <strain evidence="8 9">AMA3305</strain>
    </source>
</reference>
<gene>
    <name evidence="6" type="primary">nusB</name>
    <name evidence="8" type="ORF">DV701_01950</name>
</gene>
<dbReference type="Gene3D" id="1.10.940.10">
    <property type="entry name" value="NusB-like"/>
    <property type="match status" value="1"/>
</dbReference>
<dbReference type="GO" id="GO:0005829">
    <property type="term" value="C:cytosol"/>
    <property type="evidence" value="ECO:0007669"/>
    <property type="project" value="TreeGrafter"/>
</dbReference>
<sequence>MAARSKARKRALELLYEADQRGINVGVLLEERVAAPTTQHPLPEYAVQLVRGVLARWSQIDEVLTTYSQGWSLERMAAVDRAALRLGTWEIVWNDEVPDTVAISEAVQLVQALSTDDSPRFVNGLLARVVEVKATLVRAPYPTGDTVGPRQEALRRGERR</sequence>
<evidence type="ECO:0000256" key="6">
    <source>
        <dbReference type="HAMAP-Rule" id="MF_00073"/>
    </source>
</evidence>
<keyword evidence="9" id="KW-1185">Reference proteome</keyword>
<dbReference type="PANTHER" id="PTHR11078">
    <property type="entry name" value="N UTILIZATION SUBSTANCE PROTEIN B-RELATED"/>
    <property type="match status" value="1"/>
</dbReference>
<comment type="similarity">
    <text evidence="1 6">Belongs to the NusB family.</text>
</comment>
<feature type="domain" description="NusB/RsmB/TIM44" evidence="7">
    <location>
        <begin position="6"/>
        <end position="130"/>
    </location>
</feature>
<keyword evidence="5 6" id="KW-0804">Transcription</keyword>
<evidence type="ECO:0000256" key="4">
    <source>
        <dbReference type="ARBA" id="ARBA00023015"/>
    </source>
</evidence>
<evidence type="ECO:0000256" key="3">
    <source>
        <dbReference type="ARBA" id="ARBA00022884"/>
    </source>
</evidence>
<evidence type="ECO:0000256" key="5">
    <source>
        <dbReference type="ARBA" id="ARBA00023163"/>
    </source>
</evidence>
<dbReference type="KEGG" id="orn:DV701_01950"/>
<accession>A0A345NJ75</accession>
<evidence type="ECO:0000313" key="9">
    <source>
        <dbReference type="Proteomes" id="UP000253790"/>
    </source>
</evidence>
<dbReference type="GO" id="GO:0006353">
    <property type="term" value="P:DNA-templated transcription termination"/>
    <property type="evidence" value="ECO:0007669"/>
    <property type="project" value="UniProtKB-UniRule"/>
</dbReference>
<dbReference type="InterPro" id="IPR011605">
    <property type="entry name" value="NusB_fam"/>
</dbReference>
<dbReference type="RefSeq" id="WP_114926848.1">
    <property type="nucleotide sequence ID" value="NZ_CP031229.1"/>
</dbReference>
<evidence type="ECO:0000313" key="8">
    <source>
        <dbReference type="EMBL" id="AXH95083.1"/>
    </source>
</evidence>